<evidence type="ECO:0000313" key="2">
    <source>
        <dbReference type="EMBL" id="CDO69124.1"/>
    </source>
</evidence>
<keyword evidence="1" id="KW-0732">Signal</keyword>
<dbReference type="Proteomes" id="UP000029665">
    <property type="component" value="Unassembled WGS sequence"/>
</dbReference>
<keyword evidence="3" id="KW-1185">Reference proteome</keyword>
<dbReference type="HOGENOM" id="CLU_2607165_0_0_1"/>
<sequence>MRFATFAIAATVFGQTILAIPLDPEISDGAIGSHEPRNDGAFFKGLDVVDLDNAEANPNKARFQRGISTTPSRTSFTRI</sequence>
<organism evidence="2 3">
    <name type="scientific">Pycnoporus cinnabarinus</name>
    <name type="common">Cinnabar-red polypore</name>
    <name type="synonym">Trametes cinnabarina</name>
    <dbReference type="NCBI Taxonomy" id="5643"/>
    <lineage>
        <taxon>Eukaryota</taxon>
        <taxon>Fungi</taxon>
        <taxon>Dikarya</taxon>
        <taxon>Basidiomycota</taxon>
        <taxon>Agaricomycotina</taxon>
        <taxon>Agaricomycetes</taxon>
        <taxon>Polyporales</taxon>
        <taxon>Polyporaceae</taxon>
        <taxon>Trametes</taxon>
    </lineage>
</organism>
<accession>A0A060SA03</accession>
<dbReference type="AlphaFoldDB" id="A0A060SA03"/>
<name>A0A060SA03_PYCCI</name>
<protein>
    <submittedName>
        <fullName evidence="2">Uncharacterized protein</fullName>
    </submittedName>
</protein>
<evidence type="ECO:0000313" key="3">
    <source>
        <dbReference type="Proteomes" id="UP000029665"/>
    </source>
</evidence>
<reference evidence="2" key="1">
    <citation type="submission" date="2014-01" db="EMBL/GenBank/DDBJ databases">
        <title>The genome of the white-rot fungus Pycnoporus cinnabarinus: a basidiomycete model with a versatile arsenal for lignocellulosic biomass breakdown.</title>
        <authorList>
            <person name="Levasseur A."/>
            <person name="Lomascolo A."/>
            <person name="Ruiz-Duenas F.J."/>
            <person name="Uzan E."/>
            <person name="Piumi F."/>
            <person name="Kues U."/>
            <person name="Ram A.F.J."/>
            <person name="Murat C."/>
            <person name="Haon M."/>
            <person name="Benoit I."/>
            <person name="Arfi Y."/>
            <person name="Chevret D."/>
            <person name="Drula E."/>
            <person name="Kwon M.J."/>
            <person name="Gouret P."/>
            <person name="Lesage-Meessen L."/>
            <person name="Lombard V."/>
            <person name="Mariette J."/>
            <person name="Noirot C."/>
            <person name="Park J."/>
            <person name="Patyshakuliyeva A."/>
            <person name="Wieneger R.A.B."/>
            <person name="Wosten H.A.B."/>
            <person name="Martin F."/>
            <person name="Coutinho P.M."/>
            <person name="de Vries R."/>
            <person name="Martinez A.T."/>
            <person name="Klopp C."/>
            <person name="Pontarotti P."/>
            <person name="Henrissat B."/>
            <person name="Record E."/>
        </authorList>
    </citation>
    <scope>NUCLEOTIDE SEQUENCE [LARGE SCALE GENOMIC DNA]</scope>
    <source>
        <strain evidence="2">BRFM137</strain>
    </source>
</reference>
<feature type="chain" id="PRO_5001587297" evidence="1">
    <location>
        <begin position="20"/>
        <end position="79"/>
    </location>
</feature>
<comment type="caution">
    <text evidence="2">The sequence shown here is derived from an EMBL/GenBank/DDBJ whole genome shotgun (WGS) entry which is preliminary data.</text>
</comment>
<proteinExistence type="predicted"/>
<feature type="signal peptide" evidence="1">
    <location>
        <begin position="1"/>
        <end position="19"/>
    </location>
</feature>
<dbReference type="EMBL" id="CCBP010000034">
    <property type="protein sequence ID" value="CDO69124.1"/>
    <property type="molecule type" value="Genomic_DNA"/>
</dbReference>
<evidence type="ECO:0000256" key="1">
    <source>
        <dbReference type="SAM" id="SignalP"/>
    </source>
</evidence>
<gene>
    <name evidence="2" type="ORF">BN946_scf185042.g26</name>
</gene>